<evidence type="ECO:0000313" key="2">
    <source>
        <dbReference type="EMBL" id="NHC33217.1"/>
    </source>
</evidence>
<feature type="compositionally biased region" description="Polar residues" evidence="1">
    <location>
        <begin position="98"/>
        <end position="113"/>
    </location>
</feature>
<dbReference type="RefSeq" id="WP_039714856.1">
    <property type="nucleotide sequence ID" value="NZ_JTJC03000001.1"/>
</dbReference>
<dbReference type="EMBL" id="JTJC03000001">
    <property type="protein sequence ID" value="NHC33217.1"/>
    <property type="molecule type" value="Genomic_DNA"/>
</dbReference>
<dbReference type="OrthoDB" id="531088at2"/>
<feature type="compositionally biased region" description="Polar residues" evidence="1">
    <location>
        <begin position="70"/>
        <end position="81"/>
    </location>
</feature>
<proteinExistence type="predicted"/>
<keyword evidence="3" id="KW-1185">Reference proteome</keyword>
<evidence type="ECO:0000313" key="3">
    <source>
        <dbReference type="Proteomes" id="UP000031532"/>
    </source>
</evidence>
<evidence type="ECO:0000256" key="1">
    <source>
        <dbReference type="SAM" id="MobiDB-lite"/>
    </source>
</evidence>
<feature type="region of interest" description="Disordered" evidence="1">
    <location>
        <begin position="98"/>
        <end position="126"/>
    </location>
</feature>
<name>A0A9X5E0D1_9CYAN</name>
<reference evidence="2 3" key="1">
    <citation type="journal article" date="2015" name="Genome Announc.">
        <title>Draft Genome Sequence of the Terrestrial Cyanobacterium Scytonema millei VB511283, Isolated from Eastern India.</title>
        <authorList>
            <person name="Sen D."/>
            <person name="Chandrababunaidu M.M."/>
            <person name="Singh D."/>
            <person name="Sanghi N."/>
            <person name="Ghorai A."/>
            <person name="Mishra G.P."/>
            <person name="Madduluri M."/>
            <person name="Adhikary S.P."/>
            <person name="Tripathy S."/>
        </authorList>
    </citation>
    <scope>NUCLEOTIDE SEQUENCE [LARGE SCALE GENOMIC DNA]</scope>
    <source>
        <strain evidence="2 3">VB511283</strain>
    </source>
</reference>
<comment type="caution">
    <text evidence="2">The sequence shown here is derived from an EMBL/GenBank/DDBJ whole genome shotgun (WGS) entry which is preliminary data.</text>
</comment>
<sequence length="126" mass="13555">MPEEIKPNPNETPTQDAQLAAENIATGAEKAPTVDVEADYAAAQQYSVSEIDRKGEGAMAAEKVTQPEFQVSESVEQQTVAKPTGDPADYMDMAKDVNSPSKEINQESKSIGNPSDYMDMAKDVNS</sequence>
<protein>
    <submittedName>
        <fullName evidence="2">Uncharacterized protein</fullName>
    </submittedName>
</protein>
<feature type="region of interest" description="Disordered" evidence="1">
    <location>
        <begin position="70"/>
        <end position="89"/>
    </location>
</feature>
<gene>
    <name evidence="2" type="ORF">QH73_0000805</name>
</gene>
<dbReference type="Proteomes" id="UP000031532">
    <property type="component" value="Unassembled WGS sequence"/>
</dbReference>
<accession>A0A9X5E0D1</accession>
<dbReference type="AlphaFoldDB" id="A0A9X5E0D1"/>
<organism evidence="2 3">
    <name type="scientific">Scytonema millei VB511283</name>
    <dbReference type="NCBI Taxonomy" id="1245923"/>
    <lineage>
        <taxon>Bacteria</taxon>
        <taxon>Bacillati</taxon>
        <taxon>Cyanobacteriota</taxon>
        <taxon>Cyanophyceae</taxon>
        <taxon>Nostocales</taxon>
        <taxon>Scytonemataceae</taxon>
        <taxon>Scytonema</taxon>
    </lineage>
</organism>